<dbReference type="SUPFAM" id="SSF48371">
    <property type="entry name" value="ARM repeat"/>
    <property type="match status" value="1"/>
</dbReference>
<accession>A0A0B2P2K5</accession>
<evidence type="ECO:0000256" key="6">
    <source>
        <dbReference type="SAM" id="MobiDB-lite"/>
    </source>
</evidence>
<dbReference type="PANTHER" id="PTHR10527">
    <property type="entry name" value="IMPORTIN BETA"/>
    <property type="match status" value="1"/>
</dbReference>
<organism evidence="7">
    <name type="scientific">Glycine soja</name>
    <name type="common">Wild soybean</name>
    <dbReference type="NCBI Taxonomy" id="3848"/>
    <lineage>
        <taxon>Eukaryota</taxon>
        <taxon>Viridiplantae</taxon>
        <taxon>Streptophyta</taxon>
        <taxon>Embryophyta</taxon>
        <taxon>Tracheophyta</taxon>
        <taxon>Spermatophyta</taxon>
        <taxon>Magnoliopsida</taxon>
        <taxon>eudicotyledons</taxon>
        <taxon>Gunneridae</taxon>
        <taxon>Pentapetalae</taxon>
        <taxon>rosids</taxon>
        <taxon>fabids</taxon>
        <taxon>Fabales</taxon>
        <taxon>Fabaceae</taxon>
        <taxon>Papilionoideae</taxon>
        <taxon>50 kb inversion clade</taxon>
        <taxon>NPAAA clade</taxon>
        <taxon>indigoferoid/millettioid clade</taxon>
        <taxon>Phaseoleae</taxon>
        <taxon>Glycine</taxon>
        <taxon>Glycine subgen. Soja</taxon>
    </lineage>
</organism>
<dbReference type="Proteomes" id="UP000053555">
    <property type="component" value="Unassembled WGS sequence"/>
</dbReference>
<keyword evidence="3" id="KW-0963">Cytoplasm</keyword>
<gene>
    <name evidence="7" type="ORF">glysoja_034613</name>
</gene>
<sequence>MEDDPAWHSAETKDEDVGETSNYSVGQKCLDRLSISLGGNTIVPVGSEQLPAYLVAPEWQKRHVALIALAQIAEGCLKVMIKNLEQVVAMVLTSFPDQHPRVRWADINAIEQLSTDLGPDLQVKYHQGVLPALAGAMDDFQNPRVQAHAASVVLNFSENCTPHILMPYLDGIVSKLLVLLQLYLIKSILVNAIDKSNHMLRAASMECISLVGMAVGKEKFMANANQVMEVLMSLQVSQMETDDPTTIGYGLDSANV</sequence>
<keyword evidence="2" id="KW-0813">Transport</keyword>
<dbReference type="InterPro" id="IPR041653">
    <property type="entry name" value="Importin_rep_4"/>
</dbReference>
<protein>
    <submittedName>
        <fullName evidence="7">Importin-5</fullName>
    </submittedName>
</protein>
<dbReference type="GO" id="GO:0006606">
    <property type="term" value="P:protein import into nucleus"/>
    <property type="evidence" value="ECO:0007669"/>
    <property type="project" value="InterPro"/>
</dbReference>
<keyword evidence="4" id="KW-0677">Repeat</keyword>
<evidence type="ECO:0000256" key="3">
    <source>
        <dbReference type="ARBA" id="ARBA00022490"/>
    </source>
</evidence>
<dbReference type="Gene3D" id="1.25.10.10">
    <property type="entry name" value="Leucine-rich Repeat Variant"/>
    <property type="match status" value="2"/>
</dbReference>
<dbReference type="EMBL" id="KN670688">
    <property type="protein sequence ID" value="KHN01912.1"/>
    <property type="molecule type" value="Genomic_DNA"/>
</dbReference>
<proteinExistence type="predicted"/>
<evidence type="ECO:0000256" key="1">
    <source>
        <dbReference type="ARBA" id="ARBA00004496"/>
    </source>
</evidence>
<evidence type="ECO:0000256" key="4">
    <source>
        <dbReference type="ARBA" id="ARBA00022737"/>
    </source>
</evidence>
<comment type="subcellular location">
    <subcellularLocation>
        <location evidence="1">Cytoplasm</location>
    </subcellularLocation>
</comment>
<dbReference type="Pfam" id="PF18808">
    <property type="entry name" value="Importin_rep_4"/>
    <property type="match status" value="1"/>
</dbReference>
<reference evidence="7" key="1">
    <citation type="submission" date="2014-07" db="EMBL/GenBank/DDBJ databases">
        <title>Identification of a novel salt tolerance gene in wild soybean by whole-genome sequencing.</title>
        <authorList>
            <person name="Lam H.-M."/>
            <person name="Qi X."/>
            <person name="Li M.-W."/>
            <person name="Liu X."/>
            <person name="Xie M."/>
            <person name="Ni M."/>
            <person name="Xu X."/>
        </authorList>
    </citation>
    <scope>NUCLEOTIDE SEQUENCE [LARGE SCALE GENOMIC DNA]</scope>
    <source>
        <tissue evidence="7">Root</tissue>
    </source>
</reference>
<name>A0A0B2P2K5_GLYSO</name>
<dbReference type="InterPro" id="IPR011989">
    <property type="entry name" value="ARM-like"/>
</dbReference>
<dbReference type="AlphaFoldDB" id="A0A0B2P2K5"/>
<dbReference type="InterPro" id="IPR016024">
    <property type="entry name" value="ARM-type_fold"/>
</dbReference>
<dbReference type="GO" id="GO:0005737">
    <property type="term" value="C:cytoplasm"/>
    <property type="evidence" value="ECO:0007669"/>
    <property type="project" value="UniProtKB-SubCell"/>
</dbReference>
<feature type="region of interest" description="Disordered" evidence="6">
    <location>
        <begin position="1"/>
        <end position="21"/>
    </location>
</feature>
<dbReference type="InterPro" id="IPR040122">
    <property type="entry name" value="Importin_beta"/>
</dbReference>
<evidence type="ECO:0000256" key="5">
    <source>
        <dbReference type="ARBA" id="ARBA00022927"/>
    </source>
</evidence>
<dbReference type="GO" id="GO:0005634">
    <property type="term" value="C:nucleus"/>
    <property type="evidence" value="ECO:0007669"/>
    <property type="project" value="UniProtKB-SubCell"/>
</dbReference>
<keyword evidence="5" id="KW-0653">Protein transport</keyword>
<evidence type="ECO:0000256" key="2">
    <source>
        <dbReference type="ARBA" id="ARBA00022448"/>
    </source>
</evidence>
<evidence type="ECO:0000313" key="7">
    <source>
        <dbReference type="EMBL" id="KHN01912.1"/>
    </source>
</evidence>